<sequence>MDNMGSPMIAEPEAKGVSRRDFIKVCSVAAAAVGLPAWAGEKMAENVGKKKPSVVWLHFQECTGCTESLLRTSHPDVGSLILDLVSVDYHETLFAAAGKQIEAALDDAKKAGGYVLVVEGAIPKKEDGIYCIVGGKKATDSLVECAEKAAAIICIGSCSSWGGVPSAAPNPTEAVGAPEILKAKGINKPVITLPGCPANPYNLLGTVLQFATFGTLPALDEKGRPKFAYARVIHEDCPRRPHFDAGRFAQVFGDEGHRNGWCLYKLGCKGPQTHANCSLLDFCEVPGAWPVGIGHPCVGCTEQGIVFNKSIYENLPIEKPTAPMAYPAIHPEHGVVGSSPVAVGLGGAVIGALVGAGYVASKKIAESDKGEKKE</sequence>
<gene>
    <name evidence="15" type="primary">hybS_2</name>
    <name evidence="15" type="ORF">AMOR_31140</name>
</gene>
<evidence type="ECO:0000256" key="11">
    <source>
        <dbReference type="ARBA" id="ARBA00023014"/>
    </source>
</evidence>
<evidence type="ECO:0000256" key="10">
    <source>
        <dbReference type="ARBA" id="ARBA00023004"/>
    </source>
</evidence>
<comment type="subunit">
    <text evidence="5">Heterodimer of a large and a small subunit.</text>
</comment>
<keyword evidence="16" id="KW-1185">Reference proteome</keyword>
<keyword evidence="12" id="KW-0003">3Fe-4S</keyword>
<comment type="cofactor">
    <cofactor evidence="2">
        <name>[4Fe-4S] cluster</name>
        <dbReference type="ChEBI" id="CHEBI:49883"/>
    </cofactor>
</comment>
<comment type="subcellular location">
    <subcellularLocation>
        <location evidence="3">Cell envelope</location>
    </subcellularLocation>
</comment>
<dbReference type="InterPro" id="IPR001821">
    <property type="entry name" value="NiFe_hydrogenase_ssu"/>
</dbReference>
<dbReference type="PIRSF" id="PIRSF000310">
    <property type="entry name" value="NiFe_hyd_ssu"/>
    <property type="match status" value="1"/>
</dbReference>
<accession>A0ABM7WXB2</accession>
<dbReference type="InterPro" id="IPR037148">
    <property type="entry name" value="NiFe-Hase_small_C_sf"/>
</dbReference>
<dbReference type="InterPro" id="IPR037024">
    <property type="entry name" value="NiFe_Hase_small_N_sf"/>
</dbReference>
<dbReference type="SUPFAM" id="SSF56770">
    <property type="entry name" value="HydA/Nqo6-like"/>
    <property type="match status" value="1"/>
</dbReference>
<dbReference type="Gene3D" id="4.10.480.10">
    <property type="entry name" value="Cytochrome-c3 hydrogenase, C-terminal domain"/>
    <property type="match status" value="1"/>
</dbReference>
<evidence type="ECO:0000256" key="12">
    <source>
        <dbReference type="ARBA" id="ARBA00023291"/>
    </source>
</evidence>
<dbReference type="InterPro" id="IPR027394">
    <property type="entry name" value="Cytochrome-c3_hydrogenase_C"/>
</dbReference>
<proteinExistence type="inferred from homology"/>
<keyword evidence="11" id="KW-0411">Iron-sulfur</keyword>
<dbReference type="Pfam" id="PF01058">
    <property type="entry name" value="Oxidored_q6"/>
    <property type="match status" value="1"/>
</dbReference>
<dbReference type="InterPro" id="IPR006137">
    <property type="entry name" value="NADH_UbQ_OxRdtase-like_20kDa"/>
</dbReference>
<evidence type="ECO:0000259" key="13">
    <source>
        <dbReference type="Pfam" id="PF01058"/>
    </source>
</evidence>
<dbReference type="PANTHER" id="PTHR30013:SF7">
    <property type="entry name" value="HYDROGENASE-2 SMALL CHAIN"/>
    <property type="match status" value="1"/>
</dbReference>
<dbReference type="InterPro" id="IPR019546">
    <property type="entry name" value="TAT_signal_bac_arc"/>
</dbReference>
<dbReference type="PANTHER" id="PTHR30013">
    <property type="entry name" value="NIFE / NIFESE HYDROGENASE SMALL SUBUNIT FAMILY MEMBER"/>
    <property type="match status" value="1"/>
</dbReference>
<evidence type="ECO:0000256" key="2">
    <source>
        <dbReference type="ARBA" id="ARBA00001966"/>
    </source>
</evidence>
<dbReference type="EMBL" id="AP025591">
    <property type="protein sequence ID" value="BDG04118.1"/>
    <property type="molecule type" value="Genomic_DNA"/>
</dbReference>
<comment type="similarity">
    <text evidence="4">Belongs to the [NiFe]/[NiFeSe] hydrogenase small subunit family.</text>
</comment>
<dbReference type="Gene3D" id="3.40.50.700">
    <property type="entry name" value="NADH:ubiquinone oxidoreductase-like, 20kDa subunit"/>
    <property type="match status" value="1"/>
</dbReference>
<protein>
    <submittedName>
        <fullName evidence="15">Oxidoreductase</fullName>
    </submittedName>
</protein>
<keyword evidence="6" id="KW-0004">4Fe-4S</keyword>
<dbReference type="PROSITE" id="PS51318">
    <property type="entry name" value="TAT"/>
    <property type="match status" value="1"/>
</dbReference>
<keyword evidence="8" id="KW-0732">Signal</keyword>
<feature type="domain" description="Cytochrome-c3 hydrogenase C-terminal" evidence="14">
    <location>
        <begin position="229"/>
        <end position="311"/>
    </location>
</feature>
<evidence type="ECO:0000256" key="1">
    <source>
        <dbReference type="ARBA" id="ARBA00001927"/>
    </source>
</evidence>
<dbReference type="NCBIfam" id="TIGR00391">
    <property type="entry name" value="hydA"/>
    <property type="match status" value="1"/>
</dbReference>
<dbReference type="InterPro" id="IPR006311">
    <property type="entry name" value="TAT_signal"/>
</dbReference>
<evidence type="ECO:0000256" key="6">
    <source>
        <dbReference type="ARBA" id="ARBA00022485"/>
    </source>
</evidence>
<evidence type="ECO:0000313" key="16">
    <source>
        <dbReference type="Proteomes" id="UP001162891"/>
    </source>
</evidence>
<dbReference type="Proteomes" id="UP001162891">
    <property type="component" value="Chromosome"/>
</dbReference>
<evidence type="ECO:0000256" key="9">
    <source>
        <dbReference type="ARBA" id="ARBA00023002"/>
    </source>
</evidence>
<keyword evidence="10" id="KW-0408">Iron</keyword>
<feature type="domain" description="NADH:ubiquinone oxidoreductase-like 20kDa subunit" evidence="13">
    <location>
        <begin position="62"/>
        <end position="209"/>
    </location>
</feature>
<evidence type="ECO:0000256" key="8">
    <source>
        <dbReference type="ARBA" id="ARBA00022729"/>
    </source>
</evidence>
<evidence type="ECO:0000256" key="7">
    <source>
        <dbReference type="ARBA" id="ARBA00022723"/>
    </source>
</evidence>
<comment type="cofactor">
    <cofactor evidence="1">
        <name>[3Fe-4S] cluster</name>
        <dbReference type="ChEBI" id="CHEBI:21137"/>
    </cofactor>
</comment>
<evidence type="ECO:0000313" key="15">
    <source>
        <dbReference type="EMBL" id="BDG04118.1"/>
    </source>
</evidence>
<name>A0ABM7WXB2_9BACT</name>
<keyword evidence="9" id="KW-0560">Oxidoreductase</keyword>
<evidence type="ECO:0000256" key="5">
    <source>
        <dbReference type="ARBA" id="ARBA00011771"/>
    </source>
</evidence>
<evidence type="ECO:0000256" key="3">
    <source>
        <dbReference type="ARBA" id="ARBA00004196"/>
    </source>
</evidence>
<dbReference type="PRINTS" id="PR00614">
    <property type="entry name" value="NIHGNASESMLL"/>
</dbReference>
<keyword evidence="7" id="KW-0479">Metal-binding</keyword>
<evidence type="ECO:0000259" key="14">
    <source>
        <dbReference type="Pfam" id="PF14720"/>
    </source>
</evidence>
<reference evidence="16" key="1">
    <citation type="journal article" date="2022" name="Int. J. Syst. Evol. Microbiol.">
        <title>Anaeromyxobacter oryzae sp. nov., Anaeromyxobacter diazotrophicus sp. nov. and Anaeromyxobacter paludicola sp. nov., isolated from paddy soils.</title>
        <authorList>
            <person name="Itoh H."/>
            <person name="Xu Z."/>
            <person name="Mise K."/>
            <person name="Masuda Y."/>
            <person name="Ushijima N."/>
            <person name="Hayakawa C."/>
            <person name="Shiratori Y."/>
            <person name="Senoo K."/>
        </authorList>
    </citation>
    <scope>NUCLEOTIDE SEQUENCE [LARGE SCALE GENOMIC DNA]</scope>
    <source>
        <strain evidence="16">Red232</strain>
    </source>
</reference>
<organism evidence="15 16">
    <name type="scientific">Anaeromyxobacter oryzae</name>
    <dbReference type="NCBI Taxonomy" id="2918170"/>
    <lineage>
        <taxon>Bacteria</taxon>
        <taxon>Pseudomonadati</taxon>
        <taxon>Myxococcota</taxon>
        <taxon>Myxococcia</taxon>
        <taxon>Myxococcales</taxon>
        <taxon>Cystobacterineae</taxon>
        <taxon>Anaeromyxobacteraceae</taxon>
        <taxon>Anaeromyxobacter</taxon>
    </lineage>
</organism>
<evidence type="ECO:0000256" key="4">
    <source>
        <dbReference type="ARBA" id="ARBA00006605"/>
    </source>
</evidence>
<dbReference type="Pfam" id="PF14720">
    <property type="entry name" value="NiFe_hyd_SSU_C"/>
    <property type="match status" value="1"/>
</dbReference>
<dbReference type="NCBIfam" id="TIGR01409">
    <property type="entry name" value="TAT_signal_seq"/>
    <property type="match status" value="1"/>
</dbReference>